<evidence type="ECO:0000313" key="1">
    <source>
        <dbReference type="EMBL" id="OAG10084.1"/>
    </source>
</evidence>
<dbReference type="InParanoid" id="A0A177CRD1"/>
<accession>A0A177CRD1</accession>
<proteinExistence type="predicted"/>
<dbReference type="AlphaFoldDB" id="A0A177CRD1"/>
<dbReference type="OrthoDB" id="10653921at2759"/>
<keyword evidence="2" id="KW-1185">Reference proteome</keyword>
<dbReference type="Proteomes" id="UP000077069">
    <property type="component" value="Unassembled WGS sequence"/>
</dbReference>
<sequence length="351" mass="38579">QSFYTHAPSGQAPHLVAARPAHARCGTLAGAACAPSGWTPPRRQLQRQQASTLTTERLVMARRSSVRGSPAITRAASKFRLAGVHLSSECSLQRRRPPPGRRPGALVVLAQAVLASRTKNCHGEPWLLPGHRFERPHSLGPAASDVQRKCYCTSNHLRSSWHHAASRERSLAAAQPWLSRVAAAALVVMRISQTVTRAAHDPDEATACRTTTAPPLLRRPRAASTSPALAPLGLLICIPSAVRDQWTAEPAMQRYRDRSHAGVHDPYPDREAADKRLIATQKQDAIDEMRRRWRKSMLICLRDPNPSELSVLSAMPFGHPRLTSAPARHVGAKSCRHLVEASVSRRDFERP</sequence>
<gene>
    <name evidence="1" type="ORF">CC84DRAFT_1236179</name>
</gene>
<dbReference type="RefSeq" id="XP_018040449.1">
    <property type="nucleotide sequence ID" value="XM_018183875.1"/>
</dbReference>
<feature type="non-terminal residue" evidence="1">
    <location>
        <position position="1"/>
    </location>
</feature>
<protein>
    <submittedName>
        <fullName evidence="1">Uncharacterized protein</fullName>
    </submittedName>
</protein>
<dbReference type="EMBL" id="KV441549">
    <property type="protein sequence ID" value="OAG10084.1"/>
    <property type="molecule type" value="Genomic_DNA"/>
</dbReference>
<evidence type="ECO:0000313" key="2">
    <source>
        <dbReference type="Proteomes" id="UP000077069"/>
    </source>
</evidence>
<dbReference type="GeneID" id="28767361"/>
<organism evidence="1 2">
    <name type="scientific">Paraphaeosphaeria sporulosa</name>
    <dbReference type="NCBI Taxonomy" id="1460663"/>
    <lineage>
        <taxon>Eukaryota</taxon>
        <taxon>Fungi</taxon>
        <taxon>Dikarya</taxon>
        <taxon>Ascomycota</taxon>
        <taxon>Pezizomycotina</taxon>
        <taxon>Dothideomycetes</taxon>
        <taxon>Pleosporomycetidae</taxon>
        <taxon>Pleosporales</taxon>
        <taxon>Massarineae</taxon>
        <taxon>Didymosphaeriaceae</taxon>
        <taxon>Paraphaeosphaeria</taxon>
    </lineage>
</organism>
<reference evidence="1 2" key="1">
    <citation type="submission" date="2016-05" db="EMBL/GenBank/DDBJ databases">
        <title>Comparative analysis of secretome profiles of manganese(II)-oxidizing ascomycete fungi.</title>
        <authorList>
            <consortium name="DOE Joint Genome Institute"/>
            <person name="Zeiner C.A."/>
            <person name="Purvine S.O."/>
            <person name="Zink E.M."/>
            <person name="Wu S."/>
            <person name="Pasa-Tolic L."/>
            <person name="Chaput D.L."/>
            <person name="Haridas S."/>
            <person name="Grigoriev I.V."/>
            <person name="Santelli C.M."/>
            <person name="Hansel C.M."/>
        </authorList>
    </citation>
    <scope>NUCLEOTIDE SEQUENCE [LARGE SCALE GENOMIC DNA]</scope>
    <source>
        <strain evidence="1 2">AP3s5-JAC2a</strain>
    </source>
</reference>
<name>A0A177CRD1_9PLEO</name>